<dbReference type="EMBL" id="QTSX02003700">
    <property type="protein sequence ID" value="KAJ9068702.1"/>
    <property type="molecule type" value="Genomic_DNA"/>
</dbReference>
<name>A0ACC2T323_9FUNG</name>
<comment type="caution">
    <text evidence="1">The sequence shown here is derived from an EMBL/GenBank/DDBJ whole genome shotgun (WGS) entry which is preliminary data.</text>
</comment>
<keyword evidence="2" id="KW-1185">Reference proteome</keyword>
<reference evidence="1" key="1">
    <citation type="submission" date="2022-04" db="EMBL/GenBank/DDBJ databases">
        <title>Genome of the entomopathogenic fungus Entomophthora muscae.</title>
        <authorList>
            <person name="Elya C."/>
            <person name="Lovett B.R."/>
            <person name="Lee E."/>
            <person name="Macias A.M."/>
            <person name="Hajek A.E."/>
            <person name="De Bivort B.L."/>
            <person name="Kasson M.T."/>
            <person name="De Fine Licht H.H."/>
            <person name="Stajich J.E."/>
        </authorList>
    </citation>
    <scope>NUCLEOTIDE SEQUENCE</scope>
    <source>
        <strain evidence="1">Berkeley</strain>
    </source>
</reference>
<sequence length="477" mass="53500">MFLPFLALLGLACGAVQDEKVVVGYYVPWGKVAPEALPYDKVTHINYGFGVLYKREDPTSIFVDRYYDGSKMRTIKTLAAAKGVKVLMSVGGWTGSQTFSLVARDPTLRAEFIERLLVFVRKNTKPEWDTNPDGWDMDGIDIDWEYPGRGAAKCYVYDPDDSANYLLLLKELRAALDKEFPNDHKLITAAVRVKPFDGPDGNPMTDVSAYAPYFDYVNIMAYDIMGPWSPTIGPNAPFVADTTRGGDGFSFTQGIDDWLAAGFPPNKISAGLAFYGRSLISTVDMDQTPDNMYQPKELATPRGDASDSNEPNFFCNEGSAYSGVYKYKYLRQDALSSPTTAMNGYNRYFDNATQTPWLFNPQTKRFISYDDPQSIQVKVDYVKKKNLRGVMYWDMTQDYEDELLNIATQVKTTPIPIPSTSKLQLASTKSYARPIYNTTQLKTTPIPSTSKLQLASTKSYARSIYNATQEFKPVTKN</sequence>
<accession>A0ACC2T323</accession>
<dbReference type="Proteomes" id="UP001165960">
    <property type="component" value="Unassembled WGS sequence"/>
</dbReference>
<gene>
    <name evidence="1" type="ORF">DSO57_1026044</name>
</gene>
<proteinExistence type="predicted"/>
<organism evidence="1 2">
    <name type="scientific">Entomophthora muscae</name>
    <dbReference type="NCBI Taxonomy" id="34485"/>
    <lineage>
        <taxon>Eukaryota</taxon>
        <taxon>Fungi</taxon>
        <taxon>Fungi incertae sedis</taxon>
        <taxon>Zoopagomycota</taxon>
        <taxon>Entomophthoromycotina</taxon>
        <taxon>Entomophthoromycetes</taxon>
        <taxon>Entomophthorales</taxon>
        <taxon>Entomophthoraceae</taxon>
        <taxon>Entomophthora</taxon>
    </lineage>
</organism>
<protein>
    <submittedName>
        <fullName evidence="1">Uncharacterized protein</fullName>
    </submittedName>
</protein>
<evidence type="ECO:0000313" key="2">
    <source>
        <dbReference type="Proteomes" id="UP001165960"/>
    </source>
</evidence>
<evidence type="ECO:0000313" key="1">
    <source>
        <dbReference type="EMBL" id="KAJ9068702.1"/>
    </source>
</evidence>